<evidence type="ECO:0000256" key="1">
    <source>
        <dbReference type="SAM" id="SignalP"/>
    </source>
</evidence>
<dbReference type="STRING" id="756272.Plabr_0538"/>
<protein>
    <submittedName>
        <fullName evidence="3">Transport-associated protein</fullName>
    </submittedName>
</protein>
<dbReference type="AlphaFoldDB" id="F0ST10"/>
<dbReference type="Pfam" id="PF04972">
    <property type="entry name" value="BON"/>
    <property type="match status" value="2"/>
</dbReference>
<feature type="chain" id="PRO_5003258826" evidence="1">
    <location>
        <begin position="24"/>
        <end position="384"/>
    </location>
</feature>
<dbReference type="Proteomes" id="UP000006860">
    <property type="component" value="Chromosome"/>
</dbReference>
<dbReference type="HOGENOM" id="CLU_719398_0_0_0"/>
<evidence type="ECO:0000313" key="3">
    <source>
        <dbReference type="EMBL" id="ADY58165.1"/>
    </source>
</evidence>
<organism evidence="3 4">
    <name type="scientific">Rubinisphaera brasiliensis (strain ATCC 49424 / DSM 5305 / JCM 21570 / IAM 15109 / NBRC 103401 / IFAM 1448)</name>
    <name type="common">Planctomyces brasiliensis</name>
    <dbReference type="NCBI Taxonomy" id="756272"/>
    <lineage>
        <taxon>Bacteria</taxon>
        <taxon>Pseudomonadati</taxon>
        <taxon>Planctomycetota</taxon>
        <taxon>Planctomycetia</taxon>
        <taxon>Planctomycetales</taxon>
        <taxon>Planctomycetaceae</taxon>
        <taxon>Rubinisphaera</taxon>
    </lineage>
</organism>
<dbReference type="PANTHER" id="PTHR34606:SF15">
    <property type="entry name" value="BON DOMAIN-CONTAINING PROTEIN"/>
    <property type="match status" value="1"/>
</dbReference>
<dbReference type="PANTHER" id="PTHR34606">
    <property type="entry name" value="BON DOMAIN-CONTAINING PROTEIN"/>
    <property type="match status" value="1"/>
</dbReference>
<dbReference type="eggNOG" id="COG2823">
    <property type="taxonomic scope" value="Bacteria"/>
</dbReference>
<keyword evidence="1" id="KW-0732">Signal</keyword>
<dbReference type="OrthoDB" id="282501at2"/>
<gene>
    <name evidence="3" type="ordered locus">Plabr_0538</name>
</gene>
<dbReference type="Gene3D" id="3.30.1340.30">
    <property type="match status" value="2"/>
</dbReference>
<evidence type="ECO:0000313" key="4">
    <source>
        <dbReference type="Proteomes" id="UP000006860"/>
    </source>
</evidence>
<name>F0ST10_RUBBR</name>
<evidence type="ECO:0000259" key="2">
    <source>
        <dbReference type="PROSITE" id="PS50914"/>
    </source>
</evidence>
<feature type="domain" description="BON" evidence="2">
    <location>
        <begin position="44"/>
        <end position="111"/>
    </location>
</feature>
<dbReference type="RefSeq" id="WP_013626909.1">
    <property type="nucleotide sequence ID" value="NC_015174.1"/>
</dbReference>
<dbReference type="InterPro" id="IPR007055">
    <property type="entry name" value="BON_dom"/>
</dbReference>
<sequence>MPIKSKWILTLGILAMSPSLAMAKNPFSIPGLTKSASTEAAAKTNQDVANEIANALRQARLTGHDINIEFKEGVATLTGMIQDSSQKATAERLTAQVSEVTSVNNQLGLINPDAGQAVQQTAFEAPMQQAQTPAQPSQRVEQAAYQASDAQPIASPIMQTAGQQSPSAKAQNQQVANNIAQALKASGLSGYDIEISYKEGVASLNGQVGTPGQVQHVHHVVSQVPGVKSVNNQLRAAGPVTQTAAFQPPLTPNGPMGDGENGGAYPPGPGAYPPGPGAYPPSAMSGGPVMGHPGPGPVNPVYNQPNLPGHAWPTYASYPNYAAVTYPTQYSASAFPYIGPFYPYPQVPLGWRSSTLEWDDGHWQLTFSPKTDRWWWFMNPKNWD</sequence>
<dbReference type="KEGG" id="pbs:Plabr_0538"/>
<feature type="domain" description="BON" evidence="2">
    <location>
        <begin position="171"/>
        <end position="238"/>
    </location>
</feature>
<proteinExistence type="predicted"/>
<dbReference type="PROSITE" id="PS50914">
    <property type="entry name" value="BON"/>
    <property type="match status" value="2"/>
</dbReference>
<keyword evidence="4" id="KW-1185">Reference proteome</keyword>
<feature type="signal peptide" evidence="1">
    <location>
        <begin position="1"/>
        <end position="23"/>
    </location>
</feature>
<dbReference type="InterPro" id="IPR051686">
    <property type="entry name" value="Lipoprotein_DolP"/>
</dbReference>
<reference evidence="4" key="1">
    <citation type="submission" date="2011-02" db="EMBL/GenBank/DDBJ databases">
        <title>The complete genome of Planctomyces brasiliensis DSM 5305.</title>
        <authorList>
            <person name="Lucas S."/>
            <person name="Copeland A."/>
            <person name="Lapidus A."/>
            <person name="Bruce D."/>
            <person name="Goodwin L."/>
            <person name="Pitluck S."/>
            <person name="Kyrpides N."/>
            <person name="Mavromatis K."/>
            <person name="Pagani I."/>
            <person name="Ivanova N."/>
            <person name="Ovchinnikova G."/>
            <person name="Lu M."/>
            <person name="Detter J.C."/>
            <person name="Han C."/>
            <person name="Land M."/>
            <person name="Hauser L."/>
            <person name="Markowitz V."/>
            <person name="Cheng J.-F."/>
            <person name="Hugenholtz P."/>
            <person name="Woyke T."/>
            <person name="Wu D."/>
            <person name="Tindall B."/>
            <person name="Pomrenke H.G."/>
            <person name="Brambilla E."/>
            <person name="Klenk H.-P."/>
            <person name="Eisen J.A."/>
        </authorList>
    </citation>
    <scope>NUCLEOTIDE SEQUENCE [LARGE SCALE GENOMIC DNA]</scope>
    <source>
        <strain evidence="4">ATCC 49424 / DSM 5305 / JCM 21570 / NBRC 103401 / IFAM 1448</strain>
    </source>
</reference>
<dbReference type="EMBL" id="CP002546">
    <property type="protein sequence ID" value="ADY58165.1"/>
    <property type="molecule type" value="Genomic_DNA"/>
</dbReference>
<accession>F0ST10</accession>